<dbReference type="Proteomes" id="UP000823936">
    <property type="component" value="Unassembled WGS sequence"/>
</dbReference>
<evidence type="ECO:0000256" key="1">
    <source>
        <dbReference type="SAM" id="Coils"/>
    </source>
</evidence>
<sequence>MATVKENRELIEKLEKELESLSSSFLEIKEIDEKLERRDKNLKRFTAIIALLLVLSSAVLILTSCDMFPLFNQIEEETESRETLEGTRWHSIEGEESIRVRDGYVTRIIFKKGGVLSLEVDDEPAQHANASYDEEKKIITIAEREYSYSVSMAADYYITLIANDGSKYTFLRD</sequence>
<comment type="caution">
    <text evidence="3">The sequence shown here is derived from an EMBL/GenBank/DDBJ whole genome shotgun (WGS) entry which is preliminary data.</text>
</comment>
<dbReference type="EMBL" id="DXHU01000010">
    <property type="protein sequence ID" value="HIV98639.1"/>
    <property type="molecule type" value="Genomic_DNA"/>
</dbReference>
<dbReference type="AlphaFoldDB" id="A0A9D1TMF6"/>
<keyword evidence="2" id="KW-0472">Membrane</keyword>
<evidence type="ECO:0000313" key="3">
    <source>
        <dbReference type="EMBL" id="HIV98639.1"/>
    </source>
</evidence>
<evidence type="ECO:0000313" key="4">
    <source>
        <dbReference type="Proteomes" id="UP000823936"/>
    </source>
</evidence>
<feature type="coiled-coil region" evidence="1">
    <location>
        <begin position="4"/>
        <end position="31"/>
    </location>
</feature>
<feature type="transmembrane region" description="Helical" evidence="2">
    <location>
        <begin position="45"/>
        <end position="63"/>
    </location>
</feature>
<reference evidence="3" key="1">
    <citation type="journal article" date="2021" name="PeerJ">
        <title>Extensive microbial diversity within the chicken gut microbiome revealed by metagenomics and culture.</title>
        <authorList>
            <person name="Gilroy R."/>
            <person name="Ravi A."/>
            <person name="Getino M."/>
            <person name="Pursley I."/>
            <person name="Horton D.L."/>
            <person name="Alikhan N.F."/>
            <person name="Baker D."/>
            <person name="Gharbi K."/>
            <person name="Hall N."/>
            <person name="Watson M."/>
            <person name="Adriaenssens E.M."/>
            <person name="Foster-Nyarko E."/>
            <person name="Jarju S."/>
            <person name="Secka A."/>
            <person name="Antonio M."/>
            <person name="Oren A."/>
            <person name="Chaudhuri R.R."/>
            <person name="La Ragione R."/>
            <person name="Hildebrand F."/>
            <person name="Pallen M.J."/>
        </authorList>
    </citation>
    <scope>NUCLEOTIDE SEQUENCE</scope>
    <source>
        <strain evidence="3">Gambia11-129</strain>
    </source>
</reference>
<protein>
    <submittedName>
        <fullName evidence="3">Uncharacterized protein</fullName>
    </submittedName>
</protein>
<proteinExistence type="predicted"/>
<keyword evidence="2" id="KW-0812">Transmembrane</keyword>
<name>A0A9D1TMF6_9SPIO</name>
<gene>
    <name evidence="3" type="ORF">IAB12_02530</name>
</gene>
<reference evidence="3" key="2">
    <citation type="submission" date="2021-04" db="EMBL/GenBank/DDBJ databases">
        <authorList>
            <person name="Gilroy R."/>
        </authorList>
    </citation>
    <scope>NUCLEOTIDE SEQUENCE</scope>
    <source>
        <strain evidence="3">Gambia11-129</strain>
    </source>
</reference>
<evidence type="ECO:0000256" key="2">
    <source>
        <dbReference type="SAM" id="Phobius"/>
    </source>
</evidence>
<keyword evidence="1" id="KW-0175">Coiled coil</keyword>
<keyword evidence="2" id="KW-1133">Transmembrane helix</keyword>
<accession>A0A9D1TMF6</accession>
<organism evidence="3 4">
    <name type="scientific">Candidatus Ornithospirochaeta avicola</name>
    <dbReference type="NCBI Taxonomy" id="2840896"/>
    <lineage>
        <taxon>Bacteria</taxon>
        <taxon>Pseudomonadati</taxon>
        <taxon>Spirochaetota</taxon>
        <taxon>Spirochaetia</taxon>
        <taxon>Spirochaetales</taxon>
        <taxon>Spirochaetaceae</taxon>
        <taxon>Spirochaetaceae incertae sedis</taxon>
        <taxon>Candidatus Ornithospirochaeta</taxon>
    </lineage>
</organism>